<evidence type="ECO:0000256" key="3">
    <source>
        <dbReference type="ARBA" id="ARBA00022490"/>
    </source>
</evidence>
<dbReference type="Pfam" id="PF01035">
    <property type="entry name" value="DNA_binding_1"/>
    <property type="match status" value="1"/>
</dbReference>
<evidence type="ECO:0000313" key="13">
    <source>
        <dbReference type="Proteomes" id="UP000095743"/>
    </source>
</evidence>
<comment type="function">
    <text evidence="9">Involved in the cellular defense against the biological effects of O6-methylguanine (O6-MeG) and O4-methylthymine (O4-MeT) in DNA. Repairs the methylated nucleobase in DNA by stoichiometrically transferring the methyl group to a cysteine residue in the enzyme. This is a suicide reaction: the enzyme is irreversibly inactivated.</text>
</comment>
<dbReference type="Pfam" id="PF02870">
    <property type="entry name" value="Methyltransf_1N"/>
    <property type="match status" value="1"/>
</dbReference>
<dbReference type="SUPFAM" id="SSF53155">
    <property type="entry name" value="Methylated DNA-protein cysteine methyltransferase domain"/>
    <property type="match status" value="1"/>
</dbReference>
<keyword evidence="7 9" id="KW-0234">DNA repair</keyword>
<dbReference type="PANTHER" id="PTHR10815">
    <property type="entry name" value="METHYLATED-DNA--PROTEIN-CYSTEINE METHYLTRANSFERASE"/>
    <property type="match status" value="1"/>
</dbReference>
<dbReference type="EMBL" id="CP017269">
    <property type="protein sequence ID" value="AOT72371.1"/>
    <property type="molecule type" value="Genomic_DNA"/>
</dbReference>
<accession>A0A1D8GN72</accession>
<feature type="domain" description="Methylguanine DNA methyltransferase ribonuclease-like" evidence="11">
    <location>
        <begin position="4"/>
        <end position="78"/>
    </location>
</feature>
<dbReference type="PROSITE" id="PS00374">
    <property type="entry name" value="MGMT"/>
    <property type="match status" value="1"/>
</dbReference>
<comment type="similarity">
    <text evidence="2 9">Belongs to the MGMT family.</text>
</comment>
<name>A0A1D8GN72_9FIRM</name>
<dbReference type="Gene3D" id="1.10.10.10">
    <property type="entry name" value="Winged helix-like DNA-binding domain superfamily/Winged helix DNA-binding domain"/>
    <property type="match status" value="1"/>
</dbReference>
<dbReference type="GO" id="GO:0003908">
    <property type="term" value="F:methylated-DNA-[protein]-cysteine S-methyltransferase activity"/>
    <property type="evidence" value="ECO:0007669"/>
    <property type="project" value="UniProtKB-UniRule"/>
</dbReference>
<dbReference type="FunFam" id="1.10.10.10:FF:000214">
    <property type="entry name" value="Methylated-DNA--protein-cysteine methyltransferase"/>
    <property type="match status" value="1"/>
</dbReference>
<gene>
    <name evidence="12" type="ORF">Gferi_24170</name>
</gene>
<dbReference type="SUPFAM" id="SSF46767">
    <property type="entry name" value="Methylated DNA-protein cysteine methyltransferase, C-terminal domain"/>
    <property type="match status" value="1"/>
</dbReference>
<dbReference type="NCBIfam" id="TIGR00589">
    <property type="entry name" value="ogt"/>
    <property type="match status" value="1"/>
</dbReference>
<evidence type="ECO:0000256" key="8">
    <source>
        <dbReference type="ARBA" id="ARBA00049348"/>
    </source>
</evidence>
<evidence type="ECO:0000256" key="6">
    <source>
        <dbReference type="ARBA" id="ARBA00022763"/>
    </source>
</evidence>
<dbReference type="RefSeq" id="WP_069980680.1">
    <property type="nucleotide sequence ID" value="NZ_CP017269.1"/>
</dbReference>
<comment type="catalytic activity">
    <reaction evidence="1 9">
        <text>a 4-O-methyl-thymidine in DNA + L-cysteinyl-[protein] = a thymidine in DNA + S-methyl-L-cysteinyl-[protein]</text>
        <dbReference type="Rhea" id="RHEA:53428"/>
        <dbReference type="Rhea" id="RHEA-COMP:10131"/>
        <dbReference type="Rhea" id="RHEA-COMP:10132"/>
        <dbReference type="Rhea" id="RHEA-COMP:13555"/>
        <dbReference type="Rhea" id="RHEA-COMP:13556"/>
        <dbReference type="ChEBI" id="CHEBI:29950"/>
        <dbReference type="ChEBI" id="CHEBI:82612"/>
        <dbReference type="ChEBI" id="CHEBI:137386"/>
        <dbReference type="ChEBI" id="CHEBI:137387"/>
        <dbReference type="EC" id="2.1.1.63"/>
    </reaction>
</comment>
<evidence type="ECO:0000259" key="11">
    <source>
        <dbReference type="Pfam" id="PF02870"/>
    </source>
</evidence>
<keyword evidence="5 9" id="KW-0808">Transferase</keyword>
<protein>
    <recommendedName>
        <fullName evidence="9">Methylated-DNA--protein-cysteine methyltransferase</fullName>
        <ecNumber evidence="9">2.1.1.63</ecNumber>
    </recommendedName>
    <alternativeName>
        <fullName evidence="9">6-O-methylguanine-DNA methyltransferase</fullName>
        <shortName evidence="9">MGMT</shortName>
    </alternativeName>
    <alternativeName>
        <fullName evidence="9">O-6-methylguanine-DNA-alkyltransferase</fullName>
    </alternativeName>
</protein>
<dbReference type="AlphaFoldDB" id="A0A1D8GN72"/>
<dbReference type="HAMAP" id="MF_00772">
    <property type="entry name" value="OGT"/>
    <property type="match status" value="1"/>
</dbReference>
<evidence type="ECO:0000259" key="10">
    <source>
        <dbReference type="Pfam" id="PF01035"/>
    </source>
</evidence>
<organism evidence="12 13">
    <name type="scientific">Geosporobacter ferrireducens</name>
    <dbReference type="NCBI Taxonomy" id="1424294"/>
    <lineage>
        <taxon>Bacteria</taxon>
        <taxon>Bacillati</taxon>
        <taxon>Bacillota</taxon>
        <taxon>Clostridia</taxon>
        <taxon>Peptostreptococcales</taxon>
        <taxon>Thermotaleaceae</taxon>
        <taxon>Geosporobacter</taxon>
    </lineage>
</organism>
<dbReference type="GO" id="GO:0006307">
    <property type="term" value="P:DNA alkylation repair"/>
    <property type="evidence" value="ECO:0007669"/>
    <property type="project" value="UniProtKB-UniRule"/>
</dbReference>
<dbReference type="PANTHER" id="PTHR10815:SF5">
    <property type="entry name" value="METHYLATED-DNA--PROTEIN-CYSTEINE METHYLTRANSFERASE"/>
    <property type="match status" value="1"/>
</dbReference>
<evidence type="ECO:0000256" key="1">
    <source>
        <dbReference type="ARBA" id="ARBA00001286"/>
    </source>
</evidence>
<evidence type="ECO:0000256" key="9">
    <source>
        <dbReference type="HAMAP-Rule" id="MF_00772"/>
    </source>
</evidence>
<evidence type="ECO:0000313" key="12">
    <source>
        <dbReference type="EMBL" id="AOT72371.1"/>
    </source>
</evidence>
<dbReference type="InterPro" id="IPR023546">
    <property type="entry name" value="MGMT"/>
</dbReference>
<dbReference type="InterPro" id="IPR014048">
    <property type="entry name" value="MethylDNA_cys_MeTrfase_DNA-bd"/>
</dbReference>
<dbReference type="OrthoDB" id="9802228at2"/>
<proteinExistence type="inferred from homology"/>
<dbReference type="GO" id="GO:0032259">
    <property type="term" value="P:methylation"/>
    <property type="evidence" value="ECO:0007669"/>
    <property type="project" value="UniProtKB-KW"/>
</dbReference>
<evidence type="ECO:0000256" key="5">
    <source>
        <dbReference type="ARBA" id="ARBA00022679"/>
    </source>
</evidence>
<evidence type="ECO:0000256" key="2">
    <source>
        <dbReference type="ARBA" id="ARBA00008711"/>
    </source>
</evidence>
<dbReference type="InterPro" id="IPR036217">
    <property type="entry name" value="MethylDNA_cys_MeTrfase_DNAb"/>
</dbReference>
<keyword evidence="6 9" id="KW-0227">DNA damage</keyword>
<dbReference type="InterPro" id="IPR001497">
    <property type="entry name" value="MethylDNA_cys_MeTrfase_AS"/>
</dbReference>
<dbReference type="InterPro" id="IPR036388">
    <property type="entry name" value="WH-like_DNA-bd_sf"/>
</dbReference>
<comment type="subcellular location">
    <subcellularLocation>
        <location evidence="9">Cytoplasm</location>
    </subcellularLocation>
</comment>
<dbReference type="GO" id="GO:0005737">
    <property type="term" value="C:cytoplasm"/>
    <property type="evidence" value="ECO:0007669"/>
    <property type="project" value="UniProtKB-SubCell"/>
</dbReference>
<comment type="catalytic activity">
    <reaction evidence="8 9">
        <text>a 6-O-methyl-2'-deoxyguanosine in DNA + L-cysteinyl-[protein] = S-methyl-L-cysteinyl-[protein] + a 2'-deoxyguanosine in DNA</text>
        <dbReference type="Rhea" id="RHEA:24000"/>
        <dbReference type="Rhea" id="RHEA-COMP:10131"/>
        <dbReference type="Rhea" id="RHEA-COMP:10132"/>
        <dbReference type="Rhea" id="RHEA-COMP:11367"/>
        <dbReference type="Rhea" id="RHEA-COMP:11368"/>
        <dbReference type="ChEBI" id="CHEBI:29950"/>
        <dbReference type="ChEBI" id="CHEBI:82612"/>
        <dbReference type="ChEBI" id="CHEBI:85445"/>
        <dbReference type="ChEBI" id="CHEBI:85448"/>
        <dbReference type="EC" id="2.1.1.63"/>
    </reaction>
</comment>
<feature type="active site" description="Nucleophile; methyl group acceptor" evidence="9">
    <location>
        <position position="135"/>
    </location>
</feature>
<keyword evidence="13" id="KW-1185">Reference proteome</keyword>
<dbReference type="Gene3D" id="3.30.160.70">
    <property type="entry name" value="Methylated DNA-protein cysteine methyltransferase domain"/>
    <property type="match status" value="1"/>
</dbReference>
<dbReference type="InterPro" id="IPR036631">
    <property type="entry name" value="MGMT_N_sf"/>
</dbReference>
<dbReference type="STRING" id="1424294.Gferi_24170"/>
<reference evidence="12 13" key="1">
    <citation type="submission" date="2016-09" db="EMBL/GenBank/DDBJ databases">
        <title>Genomic analysis reveals versatility of anaerobic energy metabolism of Geosporobacter ferrireducens IRF9 of phylum Firmicutes.</title>
        <authorList>
            <person name="Kim S.-J."/>
        </authorList>
    </citation>
    <scope>NUCLEOTIDE SEQUENCE [LARGE SCALE GENOMIC DNA]</scope>
    <source>
        <strain evidence="12 13">IRF9</strain>
    </source>
</reference>
<dbReference type="Proteomes" id="UP000095743">
    <property type="component" value="Chromosome"/>
</dbReference>
<sequence>MTTVYYAKAATVLGKFYVATSDIGLCKLTLECEEESSFFKWLHEKFNLVEENYDKNEHIINQLKSYAKGNIKEFHTKFHLVGTPFQKKVWQALVSVPYGTVCSYKDIAVKIGTPKGFRAVGMANNKNNIPIIIPCHRIIGANGSLVGYGGGLDFKRKLLSLEGVTIHEGKAVTNM</sequence>
<keyword evidence="4 9" id="KW-0489">Methyltransferase</keyword>
<dbReference type="CDD" id="cd06445">
    <property type="entry name" value="ATase"/>
    <property type="match status" value="1"/>
</dbReference>
<keyword evidence="3 9" id="KW-0963">Cytoplasm</keyword>
<feature type="domain" description="Methylated-DNA-[protein]-cysteine S-methyltransferase DNA binding" evidence="10">
    <location>
        <begin position="84"/>
        <end position="164"/>
    </location>
</feature>
<dbReference type="KEGG" id="gfe:Gferi_24170"/>
<dbReference type="EC" id="2.1.1.63" evidence="9"/>
<comment type="miscellaneous">
    <text evidence="9">This enzyme catalyzes only one turnover and therefore is not strictly catalytic. According to one definition, an enzyme is a biocatalyst that acts repeatedly and over many reaction cycles.</text>
</comment>
<evidence type="ECO:0000256" key="4">
    <source>
        <dbReference type="ARBA" id="ARBA00022603"/>
    </source>
</evidence>
<evidence type="ECO:0000256" key="7">
    <source>
        <dbReference type="ARBA" id="ARBA00023204"/>
    </source>
</evidence>
<dbReference type="InterPro" id="IPR008332">
    <property type="entry name" value="MethylG_MeTrfase_N"/>
</dbReference>